<evidence type="ECO:0000256" key="1">
    <source>
        <dbReference type="ARBA" id="ARBA00001974"/>
    </source>
</evidence>
<dbReference type="GO" id="GO:0050660">
    <property type="term" value="F:flavin adenine dinucleotide binding"/>
    <property type="evidence" value="ECO:0007669"/>
    <property type="project" value="InterPro"/>
</dbReference>
<evidence type="ECO:0000256" key="4">
    <source>
        <dbReference type="ARBA" id="ARBA00022827"/>
    </source>
</evidence>
<sequence length="525" mass="56910">MDIFDYIVVGAGSAGCTLAHRLASVGDYKVLLIEQGAADRSPLFRMPKGFGALLKGDRHVSRYQVTRSDVQAKDELWLRGKSLGGSSSVNGMIWIRPRPEGIQRLARYGGSEWSYESLEPHLDALDGQGSENGYFRVAPHREQYAITDKFLQACEKQGLPKQVSLTDIGARGAGYLHYNIDGSGRRQSAASVFLRRPESRQNLQVRTDLAVNRVIFKDKKAQSVLCEKNGAERLFQARKEVILSAGAIESPLILQRSGIGDPALLEELAIDLLHANSHVGSNLREHLIGGVGVETRSPLDSENRQYGGLRLLGNLVRYYASRKGPMSQSPCHAAAFLKSSDSLAAPDVMLMFSPFSRDGDDFSVRAGISLSAYAMYPESSGEVVLASKQPGVPPRIRMSYLQTEYDRRASIAGLRAVKSILEQEPLASRVLVDTSAIAEAETDDELLAIYKAQGQPGFHAVGSCAMGEATSASVVDARARVHGVTGLRVVDGSILPEMIASVTNATVMAVAMRVADLILEDAKHN</sequence>
<dbReference type="AlphaFoldDB" id="A0A4R5LU88"/>
<evidence type="ECO:0000256" key="5">
    <source>
        <dbReference type="PIRSR" id="PIRSR000137-2"/>
    </source>
</evidence>
<dbReference type="Pfam" id="PF00732">
    <property type="entry name" value="GMC_oxred_N"/>
    <property type="match status" value="1"/>
</dbReference>
<dbReference type="GO" id="GO:0016614">
    <property type="term" value="F:oxidoreductase activity, acting on CH-OH group of donors"/>
    <property type="evidence" value="ECO:0007669"/>
    <property type="project" value="InterPro"/>
</dbReference>
<dbReference type="PANTHER" id="PTHR11552">
    <property type="entry name" value="GLUCOSE-METHANOL-CHOLINE GMC OXIDOREDUCTASE"/>
    <property type="match status" value="1"/>
</dbReference>
<name>A0A4R5LU88_9GAMM</name>
<keyword evidence="4 5" id="KW-0274">FAD</keyword>
<dbReference type="RefSeq" id="WP_133209095.1">
    <property type="nucleotide sequence ID" value="NZ_SMSE01000001.1"/>
</dbReference>
<protein>
    <submittedName>
        <fullName evidence="9">GMC family oxidoreductase</fullName>
    </submittedName>
</protein>
<dbReference type="OrthoDB" id="9785276at2"/>
<comment type="similarity">
    <text evidence="2 6">Belongs to the GMC oxidoreductase family.</text>
</comment>
<dbReference type="Gene3D" id="3.50.50.60">
    <property type="entry name" value="FAD/NAD(P)-binding domain"/>
    <property type="match status" value="1"/>
</dbReference>
<dbReference type="Pfam" id="PF05199">
    <property type="entry name" value="GMC_oxred_C"/>
    <property type="match status" value="1"/>
</dbReference>
<dbReference type="InterPro" id="IPR012132">
    <property type="entry name" value="GMC_OxRdtase"/>
</dbReference>
<keyword evidence="10" id="KW-1185">Reference proteome</keyword>
<dbReference type="InterPro" id="IPR007867">
    <property type="entry name" value="GMC_OxRtase_C"/>
</dbReference>
<organism evidence="9 10">
    <name type="scientific">Seongchinamella unica</name>
    <dbReference type="NCBI Taxonomy" id="2547392"/>
    <lineage>
        <taxon>Bacteria</taxon>
        <taxon>Pseudomonadati</taxon>
        <taxon>Pseudomonadota</taxon>
        <taxon>Gammaproteobacteria</taxon>
        <taxon>Cellvibrionales</taxon>
        <taxon>Halieaceae</taxon>
        <taxon>Seongchinamella</taxon>
    </lineage>
</organism>
<dbReference type="PANTHER" id="PTHR11552:SF147">
    <property type="entry name" value="CHOLINE DEHYDROGENASE, MITOCHONDRIAL"/>
    <property type="match status" value="1"/>
</dbReference>
<dbReference type="SUPFAM" id="SSF54373">
    <property type="entry name" value="FAD-linked reductases, C-terminal domain"/>
    <property type="match status" value="1"/>
</dbReference>
<feature type="binding site" evidence="5">
    <location>
        <position position="492"/>
    </location>
    <ligand>
        <name>FAD</name>
        <dbReference type="ChEBI" id="CHEBI:57692"/>
    </ligand>
</feature>
<feature type="domain" description="Glucose-methanol-choline oxidoreductase N-terminal" evidence="8">
    <location>
        <begin position="246"/>
        <end position="260"/>
    </location>
</feature>
<evidence type="ECO:0000256" key="2">
    <source>
        <dbReference type="ARBA" id="ARBA00010790"/>
    </source>
</evidence>
<proteinExistence type="inferred from homology"/>
<keyword evidence="3 6" id="KW-0285">Flavoprotein</keyword>
<feature type="domain" description="Glucose-methanol-choline oxidoreductase N-terminal" evidence="7">
    <location>
        <begin position="80"/>
        <end position="103"/>
    </location>
</feature>
<dbReference type="Proteomes" id="UP000295554">
    <property type="component" value="Unassembled WGS sequence"/>
</dbReference>
<comment type="caution">
    <text evidence="9">The sequence shown here is derived from an EMBL/GenBank/DDBJ whole genome shotgun (WGS) entry which is preliminary data.</text>
</comment>
<dbReference type="EMBL" id="SMSE01000001">
    <property type="protein sequence ID" value="TDG14930.1"/>
    <property type="molecule type" value="Genomic_DNA"/>
</dbReference>
<gene>
    <name evidence="9" type="ORF">E2F43_01410</name>
</gene>
<dbReference type="PROSITE" id="PS00624">
    <property type="entry name" value="GMC_OXRED_2"/>
    <property type="match status" value="1"/>
</dbReference>
<dbReference type="Gene3D" id="3.30.560.10">
    <property type="entry name" value="Glucose Oxidase, domain 3"/>
    <property type="match status" value="1"/>
</dbReference>
<evidence type="ECO:0000313" key="10">
    <source>
        <dbReference type="Proteomes" id="UP000295554"/>
    </source>
</evidence>
<feature type="binding site" evidence="5">
    <location>
        <position position="211"/>
    </location>
    <ligand>
        <name>FAD</name>
        <dbReference type="ChEBI" id="CHEBI:57692"/>
    </ligand>
</feature>
<evidence type="ECO:0000256" key="3">
    <source>
        <dbReference type="ARBA" id="ARBA00022630"/>
    </source>
</evidence>
<dbReference type="InterPro" id="IPR000172">
    <property type="entry name" value="GMC_OxRdtase_N"/>
</dbReference>
<evidence type="ECO:0000313" key="9">
    <source>
        <dbReference type="EMBL" id="TDG14930.1"/>
    </source>
</evidence>
<dbReference type="PIRSF" id="PIRSF000137">
    <property type="entry name" value="Alcohol_oxidase"/>
    <property type="match status" value="1"/>
</dbReference>
<reference evidence="9 10" key="1">
    <citation type="submission" date="2019-03" db="EMBL/GenBank/DDBJ databases">
        <title>Seongchinamella monodicae gen. nov., sp. nov., a novel member of the Gammaproteobacteria isolated from a tidal mudflat of beach.</title>
        <authorList>
            <person name="Yang H.G."/>
            <person name="Kang J.W."/>
            <person name="Lee S.D."/>
        </authorList>
    </citation>
    <scope>NUCLEOTIDE SEQUENCE [LARGE SCALE GENOMIC DNA]</scope>
    <source>
        <strain evidence="9 10">GH4-78</strain>
    </source>
</reference>
<accession>A0A4R5LU88</accession>
<dbReference type="SUPFAM" id="SSF51905">
    <property type="entry name" value="FAD/NAD(P)-binding domain"/>
    <property type="match status" value="1"/>
</dbReference>
<evidence type="ECO:0000256" key="6">
    <source>
        <dbReference type="RuleBase" id="RU003968"/>
    </source>
</evidence>
<dbReference type="PROSITE" id="PS00623">
    <property type="entry name" value="GMC_OXRED_1"/>
    <property type="match status" value="1"/>
</dbReference>
<evidence type="ECO:0000259" key="7">
    <source>
        <dbReference type="PROSITE" id="PS00623"/>
    </source>
</evidence>
<dbReference type="InterPro" id="IPR036188">
    <property type="entry name" value="FAD/NAD-bd_sf"/>
</dbReference>
<evidence type="ECO:0000259" key="8">
    <source>
        <dbReference type="PROSITE" id="PS00624"/>
    </source>
</evidence>
<comment type="cofactor">
    <cofactor evidence="1 5">
        <name>FAD</name>
        <dbReference type="ChEBI" id="CHEBI:57692"/>
    </cofactor>
</comment>